<dbReference type="RefSeq" id="WP_012441796.1">
    <property type="nucleotide sequence ID" value="NC_010694.1"/>
</dbReference>
<protein>
    <submittedName>
        <fullName evidence="1">Uncharacterized protein</fullName>
    </submittedName>
</protein>
<evidence type="ECO:0000313" key="1">
    <source>
        <dbReference type="EMBL" id="CAO97125.1"/>
    </source>
</evidence>
<dbReference type="eggNOG" id="ENOG50330IE">
    <property type="taxonomic scope" value="Bacteria"/>
</dbReference>
<keyword evidence="2" id="KW-1185">Reference proteome</keyword>
<dbReference type="InterPro" id="IPR019705">
    <property type="entry name" value="DUF2594"/>
</dbReference>
<dbReference type="HOGENOM" id="CLU_200496_0_0_6"/>
<gene>
    <name evidence="1" type="primary">yecF</name>
    <name evidence="1" type="ordered locus">ETA_20790</name>
</gene>
<accession>B2VIA2</accession>
<organism evidence="1 2">
    <name type="scientific">Erwinia tasmaniensis (strain DSM 17950 / CFBP 7177 / CIP 109463 / NCPPB 4357 / Et1/99)</name>
    <dbReference type="NCBI Taxonomy" id="465817"/>
    <lineage>
        <taxon>Bacteria</taxon>
        <taxon>Pseudomonadati</taxon>
        <taxon>Pseudomonadota</taxon>
        <taxon>Gammaproteobacteria</taxon>
        <taxon>Enterobacterales</taxon>
        <taxon>Erwiniaceae</taxon>
        <taxon>Erwinia</taxon>
    </lineage>
</organism>
<dbReference type="NCBIfam" id="NF007904">
    <property type="entry name" value="PRK10613.1"/>
    <property type="match status" value="1"/>
</dbReference>
<dbReference type="STRING" id="465817.ETA_20790"/>
<dbReference type="AlphaFoldDB" id="B2VIA2"/>
<dbReference type="Pfam" id="PF10769">
    <property type="entry name" value="DUF2594"/>
    <property type="match status" value="1"/>
</dbReference>
<dbReference type="Proteomes" id="UP000001726">
    <property type="component" value="Chromosome"/>
</dbReference>
<dbReference type="EMBL" id="CU468135">
    <property type="protein sequence ID" value="CAO97125.1"/>
    <property type="molecule type" value="Genomic_DNA"/>
</dbReference>
<proteinExistence type="predicted"/>
<name>B2VIA2_ERWT9</name>
<evidence type="ECO:0000313" key="2">
    <source>
        <dbReference type="Proteomes" id="UP000001726"/>
    </source>
</evidence>
<reference evidence="1 2" key="1">
    <citation type="journal article" date="2008" name="Environ. Microbiol.">
        <title>The genome of Erwinia tasmaniensis strain Et1/99, a non-pathogenic bacterium in the genus Erwinia.</title>
        <authorList>
            <person name="Kube M."/>
            <person name="Migdoll A.M."/>
            <person name="Mueller I."/>
            <person name="Kuhl H."/>
            <person name="Beck A."/>
            <person name="Reinhardt R."/>
            <person name="Geider K."/>
        </authorList>
    </citation>
    <scope>NUCLEOTIDE SEQUENCE [LARGE SCALE GENOMIC DNA]</scope>
    <source>
        <strain evidence="2">DSM 17950 / CFBP 7177 / CIP 109463 / NCPPB 4357 / Et1/99</strain>
    </source>
</reference>
<dbReference type="KEGG" id="eta:ETA_20790"/>
<dbReference type="OrthoDB" id="6475550at2"/>
<sequence length="74" mass="8245">MSQIDFSTSEEAQALANEVTCMKALVTLMLKAMGQADAGKVIIKMEQCINDLEDPQQAQVFTNTIQQIKHAFRQ</sequence>